<feature type="region of interest" description="Disordered" evidence="1">
    <location>
        <begin position="515"/>
        <end position="535"/>
    </location>
</feature>
<dbReference type="Proteomes" id="UP000054097">
    <property type="component" value="Unassembled WGS sequence"/>
</dbReference>
<feature type="compositionally biased region" description="Polar residues" evidence="1">
    <location>
        <begin position="215"/>
        <end position="238"/>
    </location>
</feature>
<dbReference type="AlphaFoldDB" id="A0A0C3BEZ1"/>
<evidence type="ECO:0000313" key="3">
    <source>
        <dbReference type="Proteomes" id="UP000054097"/>
    </source>
</evidence>
<gene>
    <name evidence="2" type="ORF">M408DRAFT_328446</name>
</gene>
<feature type="region of interest" description="Disordered" evidence="1">
    <location>
        <begin position="210"/>
        <end position="243"/>
    </location>
</feature>
<sequence length="669" mass="74007">MSGLENDDYIPDEGHLVSGKVRRSRHIEAGGPGGRPGQRGKNKREHGEKPVVSVKWNQQLTEQLWTLIKTKPELKRVLVNEPTRFLGPHGAAGSLFSKKDLQKTIAEQLFNDGTYDLNDQMIMENLTRAVKNKLHKTQMLYESSHRELPPEFPEYQSELEIHPAHRAKWAKVKDRFPTYFEYHELAQEIPAITKDMEHQAQQFGAWKAKALSGSEEGSPNSFISNNRQRSRSIDTSASWDVPDSPPLMNLHSGGDQEFEVLPPPADNRATFSDMESFGGHASASALSGISPGVSPSMGTMPLQRSNSFHMDPSNRWSPNQGPSMIPLGSSGMGASMSNGARATNDGISPVWAPSVPSQLNLETQSYNPNGVSSAAPWSGAPSPLSGGPTGPRYPPGPNSFGSNQPPNGLHLSAQNMAQPNSSDATTRKHRRGASNGNTIEEAMLRSVSPQATSPFSPDYSSASGSPDMPGSGDSPRDDREIETLVQILRDRERRKKQRDEELLRLKYKKIEDRERQRLENQRQREENEKRRQHEAAMMERKIQMLQLEAQLRQQQSESVSGGTAGSNMASPVNFANGAPMGMNEGQYPDSLNLFQQVPSNQLSQYDQHSLAMMSMASRSHPVSPLHMNQPLQQPSQQQRMGMLDSSLPSSFHQEGYNDAQLEDMFGTGI</sequence>
<feature type="compositionally biased region" description="Polar residues" evidence="1">
    <location>
        <begin position="551"/>
        <end position="570"/>
    </location>
</feature>
<reference evidence="2 3" key="1">
    <citation type="submission" date="2014-04" db="EMBL/GenBank/DDBJ databases">
        <authorList>
            <consortium name="DOE Joint Genome Institute"/>
            <person name="Kuo A."/>
            <person name="Zuccaro A."/>
            <person name="Kohler A."/>
            <person name="Nagy L.G."/>
            <person name="Floudas D."/>
            <person name="Copeland A."/>
            <person name="Barry K.W."/>
            <person name="Cichocki N."/>
            <person name="Veneault-Fourrey C."/>
            <person name="LaButti K."/>
            <person name="Lindquist E.A."/>
            <person name="Lipzen A."/>
            <person name="Lundell T."/>
            <person name="Morin E."/>
            <person name="Murat C."/>
            <person name="Sun H."/>
            <person name="Tunlid A."/>
            <person name="Henrissat B."/>
            <person name="Grigoriev I.V."/>
            <person name="Hibbett D.S."/>
            <person name="Martin F."/>
            <person name="Nordberg H.P."/>
            <person name="Cantor M.N."/>
            <person name="Hua S.X."/>
        </authorList>
    </citation>
    <scope>NUCLEOTIDE SEQUENCE [LARGE SCALE GENOMIC DNA]</scope>
    <source>
        <strain evidence="2 3">MAFF 305830</strain>
    </source>
</reference>
<feature type="compositionally biased region" description="Acidic residues" evidence="1">
    <location>
        <begin position="1"/>
        <end position="11"/>
    </location>
</feature>
<feature type="region of interest" description="Disordered" evidence="1">
    <location>
        <begin position="551"/>
        <end position="590"/>
    </location>
</feature>
<evidence type="ECO:0000313" key="2">
    <source>
        <dbReference type="EMBL" id="KIM30026.1"/>
    </source>
</evidence>
<organism evidence="2 3">
    <name type="scientific">Serendipita vermifera MAFF 305830</name>
    <dbReference type="NCBI Taxonomy" id="933852"/>
    <lineage>
        <taxon>Eukaryota</taxon>
        <taxon>Fungi</taxon>
        <taxon>Dikarya</taxon>
        <taxon>Basidiomycota</taxon>
        <taxon>Agaricomycotina</taxon>
        <taxon>Agaricomycetes</taxon>
        <taxon>Sebacinales</taxon>
        <taxon>Serendipitaceae</taxon>
        <taxon>Serendipita</taxon>
    </lineage>
</organism>
<feature type="compositionally biased region" description="Polar residues" evidence="1">
    <location>
        <begin position="447"/>
        <end position="459"/>
    </location>
</feature>
<evidence type="ECO:0000256" key="1">
    <source>
        <dbReference type="SAM" id="MobiDB-lite"/>
    </source>
</evidence>
<feature type="region of interest" description="Disordered" evidence="1">
    <location>
        <begin position="1"/>
        <end position="50"/>
    </location>
</feature>
<keyword evidence="3" id="KW-1185">Reference proteome</keyword>
<protein>
    <submittedName>
        <fullName evidence="2">Uncharacterized protein</fullName>
    </submittedName>
</protein>
<feature type="region of interest" description="Disordered" evidence="1">
    <location>
        <begin position="620"/>
        <end position="653"/>
    </location>
</feature>
<feature type="region of interest" description="Disordered" evidence="1">
    <location>
        <begin position="361"/>
        <end position="479"/>
    </location>
</feature>
<feature type="compositionally biased region" description="Low complexity" evidence="1">
    <location>
        <begin position="629"/>
        <end position="638"/>
    </location>
</feature>
<dbReference type="OrthoDB" id="3222565at2759"/>
<proteinExistence type="predicted"/>
<feature type="compositionally biased region" description="Low complexity" evidence="1">
    <location>
        <begin position="460"/>
        <end position="473"/>
    </location>
</feature>
<feature type="compositionally biased region" description="Polar residues" evidence="1">
    <location>
        <begin position="399"/>
        <end position="424"/>
    </location>
</feature>
<accession>A0A0C3BEZ1</accession>
<feature type="compositionally biased region" description="Low complexity" evidence="1">
    <location>
        <begin position="370"/>
        <end position="386"/>
    </location>
</feature>
<reference evidence="3" key="2">
    <citation type="submission" date="2015-01" db="EMBL/GenBank/DDBJ databases">
        <title>Evolutionary Origins and Diversification of the Mycorrhizal Mutualists.</title>
        <authorList>
            <consortium name="DOE Joint Genome Institute"/>
            <consortium name="Mycorrhizal Genomics Consortium"/>
            <person name="Kohler A."/>
            <person name="Kuo A."/>
            <person name="Nagy L.G."/>
            <person name="Floudas D."/>
            <person name="Copeland A."/>
            <person name="Barry K.W."/>
            <person name="Cichocki N."/>
            <person name="Veneault-Fourrey C."/>
            <person name="LaButti K."/>
            <person name="Lindquist E.A."/>
            <person name="Lipzen A."/>
            <person name="Lundell T."/>
            <person name="Morin E."/>
            <person name="Murat C."/>
            <person name="Riley R."/>
            <person name="Ohm R."/>
            <person name="Sun H."/>
            <person name="Tunlid A."/>
            <person name="Henrissat B."/>
            <person name="Grigoriev I.V."/>
            <person name="Hibbett D.S."/>
            <person name="Martin F."/>
        </authorList>
    </citation>
    <scope>NUCLEOTIDE SEQUENCE [LARGE SCALE GENOMIC DNA]</scope>
    <source>
        <strain evidence="3">MAFF 305830</strain>
    </source>
</reference>
<name>A0A0C3BEZ1_SERVB</name>
<dbReference type="HOGENOM" id="CLU_410583_0_0_1"/>
<dbReference type="EMBL" id="KN824286">
    <property type="protein sequence ID" value="KIM30026.1"/>
    <property type="molecule type" value="Genomic_DNA"/>
</dbReference>